<sequence>MPALLPIMDVSNINPYPNTIPLLLYFESAIPMGLFCAVIVHLLSHKESPWKVVEESNFSNYFTLQCPDLLESDIILVEQLDCITVFCKVANDYIPAREAVEKAVDVAISKHKLSTCEKPKRAFYCPCGKERHAAIVSWLKTQLRYVFRCKINQESQKMATECLNWLDQRRKRQHNALQHLPDDLETSELSTHNFNVVNLHALCTM</sequence>
<evidence type="ECO:0000313" key="2">
    <source>
        <dbReference type="EnsemblMetazoa" id="XP_019863645.1"/>
    </source>
</evidence>
<reference evidence="3" key="1">
    <citation type="journal article" date="2010" name="Nature">
        <title>The Amphimedon queenslandica genome and the evolution of animal complexity.</title>
        <authorList>
            <person name="Srivastava M."/>
            <person name="Simakov O."/>
            <person name="Chapman J."/>
            <person name="Fahey B."/>
            <person name="Gauthier M.E."/>
            <person name="Mitros T."/>
            <person name="Richards G.S."/>
            <person name="Conaco C."/>
            <person name="Dacre M."/>
            <person name="Hellsten U."/>
            <person name="Larroux C."/>
            <person name="Putnam N.H."/>
            <person name="Stanke M."/>
            <person name="Adamska M."/>
            <person name="Darling A."/>
            <person name="Degnan S.M."/>
            <person name="Oakley T.H."/>
            <person name="Plachetzki D.C."/>
            <person name="Zhai Y."/>
            <person name="Adamski M."/>
            <person name="Calcino A."/>
            <person name="Cummins S.F."/>
            <person name="Goodstein D.M."/>
            <person name="Harris C."/>
            <person name="Jackson D.J."/>
            <person name="Leys S.P."/>
            <person name="Shu S."/>
            <person name="Woodcroft B.J."/>
            <person name="Vervoort M."/>
            <person name="Kosik K.S."/>
            <person name="Manning G."/>
            <person name="Degnan B.M."/>
            <person name="Rokhsar D.S."/>
        </authorList>
    </citation>
    <scope>NUCLEOTIDE SEQUENCE [LARGE SCALE GENOMIC DNA]</scope>
</reference>
<feature type="transmembrane region" description="Helical" evidence="1">
    <location>
        <begin position="20"/>
        <end position="43"/>
    </location>
</feature>
<keyword evidence="3" id="KW-1185">Reference proteome</keyword>
<keyword evidence="1" id="KW-0812">Transmembrane</keyword>
<dbReference type="EnsemblMetazoa" id="XM_020008086.1">
    <property type="protein sequence ID" value="XP_019863645.1"/>
    <property type="gene ID" value="LOC109592699"/>
</dbReference>
<accession>A0AAN0K2S6</accession>
<dbReference type="Proteomes" id="UP000007879">
    <property type="component" value="Unassembled WGS sequence"/>
</dbReference>
<organism evidence="2 3">
    <name type="scientific">Amphimedon queenslandica</name>
    <name type="common">Sponge</name>
    <dbReference type="NCBI Taxonomy" id="400682"/>
    <lineage>
        <taxon>Eukaryota</taxon>
        <taxon>Metazoa</taxon>
        <taxon>Porifera</taxon>
        <taxon>Demospongiae</taxon>
        <taxon>Heteroscleromorpha</taxon>
        <taxon>Haplosclerida</taxon>
        <taxon>Niphatidae</taxon>
        <taxon>Amphimedon</taxon>
    </lineage>
</organism>
<evidence type="ECO:0000256" key="1">
    <source>
        <dbReference type="SAM" id="Phobius"/>
    </source>
</evidence>
<dbReference type="GeneID" id="109592699"/>
<proteinExistence type="predicted"/>
<reference evidence="2" key="2">
    <citation type="submission" date="2024-06" db="UniProtKB">
        <authorList>
            <consortium name="EnsemblMetazoa"/>
        </authorList>
    </citation>
    <scope>IDENTIFICATION</scope>
</reference>
<keyword evidence="1" id="KW-1133">Transmembrane helix</keyword>
<keyword evidence="1" id="KW-0472">Membrane</keyword>
<name>A0AAN0K2S6_AMPQE</name>
<protein>
    <submittedName>
        <fullName evidence="2">Uncharacterized protein</fullName>
    </submittedName>
</protein>
<evidence type="ECO:0000313" key="3">
    <source>
        <dbReference type="Proteomes" id="UP000007879"/>
    </source>
</evidence>
<dbReference type="RefSeq" id="XP_019863645.1">
    <property type="nucleotide sequence ID" value="XM_020008086.1"/>
</dbReference>
<dbReference type="KEGG" id="aqu:109592699"/>
<dbReference type="AlphaFoldDB" id="A0AAN0K2S6"/>